<keyword evidence="2" id="KW-1185">Reference proteome</keyword>
<evidence type="ECO:0000313" key="2">
    <source>
        <dbReference type="Proteomes" id="UP001497535"/>
    </source>
</evidence>
<sequence length="58" mass="6722">MLELLMHQLHEALLTDFSFWGDTSENTIEILPLLKPNKKFRGNLDILLGSYPPIRVNK</sequence>
<reference evidence="1" key="1">
    <citation type="submission" date="2023-11" db="EMBL/GenBank/DDBJ databases">
        <authorList>
            <person name="Poullet M."/>
        </authorList>
    </citation>
    <scope>NUCLEOTIDE SEQUENCE</scope>
    <source>
        <strain evidence="1">E1834</strain>
    </source>
</reference>
<comment type="caution">
    <text evidence="1">The sequence shown here is derived from an EMBL/GenBank/DDBJ whole genome shotgun (WGS) entry which is preliminary data.</text>
</comment>
<protein>
    <submittedName>
        <fullName evidence="1">Uncharacterized protein</fullName>
    </submittedName>
</protein>
<evidence type="ECO:0000313" key="1">
    <source>
        <dbReference type="EMBL" id="CAK5082568.1"/>
    </source>
</evidence>
<proteinExistence type="predicted"/>
<organism evidence="1 2">
    <name type="scientific">Meloidogyne enterolobii</name>
    <name type="common">Root-knot nematode worm</name>
    <name type="synonym">Meloidogyne mayaguensis</name>
    <dbReference type="NCBI Taxonomy" id="390850"/>
    <lineage>
        <taxon>Eukaryota</taxon>
        <taxon>Metazoa</taxon>
        <taxon>Ecdysozoa</taxon>
        <taxon>Nematoda</taxon>
        <taxon>Chromadorea</taxon>
        <taxon>Rhabditida</taxon>
        <taxon>Tylenchina</taxon>
        <taxon>Tylenchomorpha</taxon>
        <taxon>Tylenchoidea</taxon>
        <taxon>Meloidogynidae</taxon>
        <taxon>Meloidogyninae</taxon>
        <taxon>Meloidogyne</taxon>
    </lineage>
</organism>
<name>A0ACB0ZWG7_MELEN</name>
<dbReference type="Proteomes" id="UP001497535">
    <property type="component" value="Unassembled WGS sequence"/>
</dbReference>
<gene>
    <name evidence="1" type="ORF">MENTE1834_LOCUS29859</name>
</gene>
<accession>A0ACB0ZWG7</accession>
<dbReference type="EMBL" id="CAVMJV010000047">
    <property type="protein sequence ID" value="CAK5082568.1"/>
    <property type="molecule type" value="Genomic_DNA"/>
</dbReference>